<keyword evidence="5" id="KW-0670">Pyruvate</keyword>
<dbReference type="InterPro" id="IPR011894">
    <property type="entry name" value="PorC_KorC"/>
</dbReference>
<dbReference type="InterPro" id="IPR051626">
    <property type="entry name" value="Oxidoreductase_gamma_subunit"/>
</dbReference>
<gene>
    <name evidence="5" type="ordered locus">Pyrfu_0711</name>
</gene>
<evidence type="ECO:0000313" key="5">
    <source>
        <dbReference type="EMBL" id="AEM38580.1"/>
    </source>
</evidence>
<evidence type="ECO:0000259" key="4">
    <source>
        <dbReference type="Pfam" id="PF01558"/>
    </source>
</evidence>
<dbReference type="OrthoDB" id="372091at2157"/>
<evidence type="ECO:0000256" key="1">
    <source>
        <dbReference type="ARBA" id="ARBA00012822"/>
    </source>
</evidence>
<dbReference type="Pfam" id="PF01558">
    <property type="entry name" value="POR"/>
    <property type="match status" value="1"/>
</dbReference>
<dbReference type="Gene3D" id="3.40.920.10">
    <property type="entry name" value="Pyruvate-ferredoxin oxidoreductase, PFOR, domain III"/>
    <property type="match status" value="1"/>
</dbReference>
<sequence>MRIELRWHGRGGQGAVTAAELLAIAAIEEGLFAQAFPEFGTERRGAPVVAYNRVADHPVYEREPVLNPDYVIVLDPSLPPSIYMSGLKREGGLIVNTKKSPRELADELKAQGFEPPAIVATVDATEIALRNLRVPIVNTAMLGAFVRVSGVVSIETVEKVVADRFSDRPHLVQPNVKAVREAYESVNVEKLLVARA</sequence>
<dbReference type="SUPFAM" id="SSF53323">
    <property type="entry name" value="Pyruvate-ferredoxin oxidoreductase, PFOR, domain III"/>
    <property type="match status" value="1"/>
</dbReference>
<dbReference type="STRING" id="694429.Pyrfu_0711"/>
<proteinExistence type="predicted"/>
<protein>
    <recommendedName>
        <fullName evidence="1">pyruvate synthase</fullName>
        <ecNumber evidence="1">1.2.7.1</ecNumber>
    </recommendedName>
</protein>
<dbReference type="EC" id="1.2.7.1" evidence="1"/>
<dbReference type="GO" id="GO:0019164">
    <property type="term" value="F:pyruvate synthase activity"/>
    <property type="evidence" value="ECO:0007669"/>
    <property type="project" value="UniProtKB-EC"/>
</dbReference>
<dbReference type="NCBIfam" id="TIGR02175">
    <property type="entry name" value="PorC_KorC"/>
    <property type="match status" value="1"/>
</dbReference>
<reference evidence="5 6" key="1">
    <citation type="journal article" date="2011" name="Stand. Genomic Sci.">
        <title>Complete genome sequence of the hyperthermophilic chemolithoautotroph Pyrolobus fumarii type strain (1A).</title>
        <authorList>
            <person name="Anderson I."/>
            <person name="Goker M."/>
            <person name="Nolan M."/>
            <person name="Lucas S."/>
            <person name="Hammon N."/>
            <person name="Deshpande S."/>
            <person name="Cheng J.F."/>
            <person name="Tapia R."/>
            <person name="Han C."/>
            <person name="Goodwin L."/>
            <person name="Pitluck S."/>
            <person name="Huntemann M."/>
            <person name="Liolios K."/>
            <person name="Ivanova N."/>
            <person name="Pagani I."/>
            <person name="Mavromatis K."/>
            <person name="Ovchinikova G."/>
            <person name="Pati A."/>
            <person name="Chen A."/>
            <person name="Palaniappan K."/>
            <person name="Land M."/>
            <person name="Hauser L."/>
            <person name="Brambilla E.M."/>
            <person name="Huber H."/>
            <person name="Yasawong M."/>
            <person name="Rohde M."/>
            <person name="Spring S."/>
            <person name="Abt B."/>
            <person name="Sikorski J."/>
            <person name="Wirth R."/>
            <person name="Detter J.C."/>
            <person name="Woyke T."/>
            <person name="Bristow J."/>
            <person name="Eisen J.A."/>
            <person name="Markowitz V."/>
            <person name="Hugenholtz P."/>
            <person name="Kyrpides N.C."/>
            <person name="Klenk H.P."/>
            <person name="Lapidus A."/>
        </authorList>
    </citation>
    <scope>NUCLEOTIDE SEQUENCE [LARGE SCALE GENOMIC DNA]</scope>
    <source>
        <strain evidence="6">DSM 11204 / 1A</strain>
    </source>
</reference>
<evidence type="ECO:0000256" key="3">
    <source>
        <dbReference type="ARBA" id="ARBA00049357"/>
    </source>
</evidence>
<dbReference type="InterPro" id="IPR019752">
    <property type="entry name" value="Pyrv/ketoisovalerate_OxRed_cat"/>
</dbReference>
<keyword evidence="6" id="KW-1185">Reference proteome</keyword>
<dbReference type="PANTHER" id="PTHR43366:SF1">
    <property type="entry name" value="PYRUVATE SYNTHASE SUBUNIT PORC"/>
    <property type="match status" value="1"/>
</dbReference>
<comment type="catalytic activity">
    <reaction evidence="3">
        <text>2 oxidized [2Fe-2S]-[ferredoxin] + pyruvate + CoA = 2 reduced [2Fe-2S]-[ferredoxin] + acetyl-CoA + CO2 + H(+)</text>
        <dbReference type="Rhea" id="RHEA:12765"/>
        <dbReference type="Rhea" id="RHEA-COMP:10000"/>
        <dbReference type="Rhea" id="RHEA-COMP:10001"/>
        <dbReference type="ChEBI" id="CHEBI:15361"/>
        <dbReference type="ChEBI" id="CHEBI:15378"/>
        <dbReference type="ChEBI" id="CHEBI:16526"/>
        <dbReference type="ChEBI" id="CHEBI:33737"/>
        <dbReference type="ChEBI" id="CHEBI:33738"/>
        <dbReference type="ChEBI" id="CHEBI:57287"/>
        <dbReference type="ChEBI" id="CHEBI:57288"/>
        <dbReference type="EC" id="1.2.7.1"/>
    </reaction>
</comment>
<dbReference type="KEGG" id="pfm:Pyrfu_0711"/>
<dbReference type="Proteomes" id="UP000001037">
    <property type="component" value="Chromosome"/>
</dbReference>
<evidence type="ECO:0000313" key="6">
    <source>
        <dbReference type="Proteomes" id="UP000001037"/>
    </source>
</evidence>
<accession>G0ED21</accession>
<dbReference type="InterPro" id="IPR002869">
    <property type="entry name" value="Pyrv_flavodox_OxRed_cen"/>
</dbReference>
<name>G0ED21_PYRF1</name>
<dbReference type="InParanoid" id="G0ED21"/>
<dbReference type="FunCoup" id="G0ED21">
    <property type="interactions" value="50"/>
</dbReference>
<dbReference type="RefSeq" id="WP_014026257.1">
    <property type="nucleotide sequence ID" value="NC_015931.1"/>
</dbReference>
<dbReference type="eggNOG" id="arCOG01603">
    <property type="taxonomic scope" value="Archaea"/>
</dbReference>
<evidence type="ECO:0000256" key="2">
    <source>
        <dbReference type="ARBA" id="ARBA00023002"/>
    </source>
</evidence>
<dbReference type="PANTHER" id="PTHR43366">
    <property type="entry name" value="PYRUVATE SYNTHASE SUBUNIT PORC"/>
    <property type="match status" value="1"/>
</dbReference>
<dbReference type="AlphaFoldDB" id="G0ED21"/>
<dbReference type="HOGENOM" id="CLU_087284_2_0_2"/>
<keyword evidence="2" id="KW-0560">Oxidoreductase</keyword>
<feature type="domain" description="Pyruvate/ketoisovalerate oxidoreductase catalytic" evidence="4">
    <location>
        <begin position="11"/>
        <end position="184"/>
    </location>
</feature>
<dbReference type="GeneID" id="11139179"/>
<organism evidence="5 6">
    <name type="scientific">Pyrolobus fumarii (strain DSM 11204 / 1A)</name>
    <dbReference type="NCBI Taxonomy" id="694429"/>
    <lineage>
        <taxon>Archaea</taxon>
        <taxon>Thermoproteota</taxon>
        <taxon>Thermoprotei</taxon>
        <taxon>Desulfurococcales</taxon>
        <taxon>Pyrodictiaceae</taxon>
        <taxon>Pyrolobus</taxon>
    </lineage>
</organism>
<dbReference type="EMBL" id="CP002838">
    <property type="protein sequence ID" value="AEM38580.1"/>
    <property type="molecule type" value="Genomic_DNA"/>
</dbReference>